<feature type="compositionally biased region" description="Low complexity" evidence="5">
    <location>
        <begin position="205"/>
        <end position="216"/>
    </location>
</feature>
<feature type="compositionally biased region" description="Basic residues" evidence="5">
    <location>
        <begin position="176"/>
        <end position="185"/>
    </location>
</feature>
<feature type="compositionally biased region" description="Low complexity" evidence="5">
    <location>
        <begin position="35"/>
        <end position="47"/>
    </location>
</feature>
<reference evidence="7" key="1">
    <citation type="submission" date="2023-03" db="EMBL/GenBank/DDBJ databases">
        <title>Massive genome expansion in bonnet fungi (Mycena s.s.) driven by repeated elements and novel gene families across ecological guilds.</title>
        <authorList>
            <consortium name="Lawrence Berkeley National Laboratory"/>
            <person name="Harder C.B."/>
            <person name="Miyauchi S."/>
            <person name="Viragh M."/>
            <person name="Kuo A."/>
            <person name="Thoen E."/>
            <person name="Andreopoulos B."/>
            <person name="Lu D."/>
            <person name="Skrede I."/>
            <person name="Drula E."/>
            <person name="Henrissat B."/>
            <person name="Morin E."/>
            <person name="Kohler A."/>
            <person name="Barry K."/>
            <person name="LaButti K."/>
            <person name="Morin E."/>
            <person name="Salamov A."/>
            <person name="Lipzen A."/>
            <person name="Mereny Z."/>
            <person name="Hegedus B."/>
            <person name="Baldrian P."/>
            <person name="Stursova M."/>
            <person name="Weitz H."/>
            <person name="Taylor A."/>
            <person name="Grigoriev I.V."/>
            <person name="Nagy L.G."/>
            <person name="Martin F."/>
            <person name="Kauserud H."/>
        </authorList>
    </citation>
    <scope>NUCLEOTIDE SEQUENCE</scope>
    <source>
        <strain evidence="7">CBHHK067</strain>
    </source>
</reference>
<dbReference type="Pfam" id="PF01363">
    <property type="entry name" value="FYVE"/>
    <property type="match status" value="1"/>
</dbReference>
<dbReference type="InterPro" id="IPR036531">
    <property type="entry name" value="Rbsn_Rab-bd_sf"/>
</dbReference>
<name>A0AAD7GQT7_MYCRO</name>
<dbReference type="AlphaFoldDB" id="A0AAD7GQT7"/>
<feature type="region of interest" description="Disordered" evidence="5">
    <location>
        <begin position="1"/>
        <end position="272"/>
    </location>
</feature>
<organism evidence="7 8">
    <name type="scientific">Mycena rosella</name>
    <name type="common">Pink bonnet</name>
    <name type="synonym">Agaricus rosellus</name>
    <dbReference type="NCBI Taxonomy" id="1033263"/>
    <lineage>
        <taxon>Eukaryota</taxon>
        <taxon>Fungi</taxon>
        <taxon>Dikarya</taxon>
        <taxon>Basidiomycota</taxon>
        <taxon>Agaricomycotina</taxon>
        <taxon>Agaricomycetes</taxon>
        <taxon>Agaricomycetidae</taxon>
        <taxon>Agaricales</taxon>
        <taxon>Marasmiineae</taxon>
        <taxon>Mycenaceae</taxon>
        <taxon>Mycena</taxon>
    </lineage>
</organism>
<dbReference type="EMBL" id="JARKIE010000015">
    <property type="protein sequence ID" value="KAJ7702274.1"/>
    <property type="molecule type" value="Genomic_DNA"/>
</dbReference>
<dbReference type="InterPro" id="IPR000306">
    <property type="entry name" value="Znf_FYVE"/>
</dbReference>
<evidence type="ECO:0000256" key="1">
    <source>
        <dbReference type="ARBA" id="ARBA00022723"/>
    </source>
</evidence>
<keyword evidence="2 4" id="KW-0863">Zinc-finger</keyword>
<proteinExistence type="predicted"/>
<evidence type="ECO:0000313" key="7">
    <source>
        <dbReference type="EMBL" id="KAJ7702274.1"/>
    </source>
</evidence>
<dbReference type="InterPro" id="IPR013083">
    <property type="entry name" value="Znf_RING/FYVE/PHD"/>
</dbReference>
<dbReference type="SUPFAM" id="SSF140125">
    <property type="entry name" value="Rabenosyn-5 Rab-binding domain-like"/>
    <property type="match status" value="1"/>
</dbReference>
<dbReference type="InterPro" id="IPR021565">
    <property type="entry name" value="Rbsn_Rab-bd"/>
</dbReference>
<dbReference type="CDD" id="cd15737">
    <property type="entry name" value="FYVE2_Vac1p_like"/>
    <property type="match status" value="1"/>
</dbReference>
<protein>
    <submittedName>
        <fullName evidence="7">FYVE zinc finger-domain-containing protein</fullName>
    </submittedName>
</protein>
<dbReference type="InterPro" id="IPR017455">
    <property type="entry name" value="Znf_FYVE-rel"/>
</dbReference>
<evidence type="ECO:0000256" key="5">
    <source>
        <dbReference type="SAM" id="MobiDB-lite"/>
    </source>
</evidence>
<keyword evidence="3" id="KW-0862">Zinc</keyword>
<dbReference type="InterPro" id="IPR011011">
    <property type="entry name" value="Znf_FYVE_PHD"/>
</dbReference>
<dbReference type="SUPFAM" id="SSF57903">
    <property type="entry name" value="FYVE/PHD zinc finger"/>
    <property type="match status" value="1"/>
</dbReference>
<evidence type="ECO:0000256" key="2">
    <source>
        <dbReference type="ARBA" id="ARBA00022771"/>
    </source>
</evidence>
<keyword evidence="1" id="KW-0479">Metal-binding</keyword>
<feature type="compositionally biased region" description="Polar residues" evidence="5">
    <location>
        <begin position="259"/>
        <end position="268"/>
    </location>
</feature>
<dbReference type="Pfam" id="PF11464">
    <property type="entry name" value="Rbsn"/>
    <property type="match status" value="1"/>
</dbReference>
<dbReference type="Gene3D" id="4.10.860.20">
    <property type="entry name" value="Rabenosyn, Rab binding domain"/>
    <property type="match status" value="1"/>
</dbReference>
<feature type="compositionally biased region" description="Low complexity" evidence="5">
    <location>
        <begin position="123"/>
        <end position="145"/>
    </location>
</feature>
<dbReference type="PANTHER" id="PTHR23164:SF30">
    <property type="entry name" value="EARLY ENDOSOME ANTIGEN 1"/>
    <property type="match status" value="1"/>
</dbReference>
<comment type="caution">
    <text evidence="7">The sequence shown here is derived from an EMBL/GenBank/DDBJ whole genome shotgun (WGS) entry which is preliminary data.</text>
</comment>
<feature type="region of interest" description="Disordered" evidence="5">
    <location>
        <begin position="291"/>
        <end position="357"/>
    </location>
</feature>
<dbReference type="Proteomes" id="UP001221757">
    <property type="component" value="Unassembled WGS sequence"/>
</dbReference>
<feature type="compositionally biased region" description="Polar residues" evidence="5">
    <location>
        <begin position="294"/>
        <end position="321"/>
    </location>
</feature>
<evidence type="ECO:0000313" key="8">
    <source>
        <dbReference type="Proteomes" id="UP001221757"/>
    </source>
</evidence>
<gene>
    <name evidence="7" type="ORF">B0H17DRAFT_138643</name>
</gene>
<feature type="domain" description="FYVE-type" evidence="6">
    <location>
        <begin position="457"/>
        <end position="564"/>
    </location>
</feature>
<dbReference type="PANTHER" id="PTHR23164">
    <property type="entry name" value="EARLY ENDOSOME ANTIGEN 1"/>
    <property type="match status" value="1"/>
</dbReference>
<dbReference type="SMART" id="SM00064">
    <property type="entry name" value="FYVE"/>
    <property type="match status" value="1"/>
</dbReference>
<evidence type="ECO:0000259" key="6">
    <source>
        <dbReference type="PROSITE" id="PS50178"/>
    </source>
</evidence>
<dbReference type="Gene3D" id="3.30.40.10">
    <property type="entry name" value="Zinc/RING finger domain, C3HC4 (zinc finger)"/>
    <property type="match status" value="1"/>
</dbReference>
<keyword evidence="8" id="KW-1185">Reference proteome</keyword>
<evidence type="ECO:0000256" key="3">
    <source>
        <dbReference type="ARBA" id="ARBA00022833"/>
    </source>
</evidence>
<accession>A0AAD7GQT7</accession>
<evidence type="ECO:0000256" key="4">
    <source>
        <dbReference type="PROSITE-ProRule" id="PRU00091"/>
    </source>
</evidence>
<sequence length="767" mass="82551">MSEPTPSIPYQAYKSKRHSHTPSNPQARSGANVLPAPASRPSSVVSPTTPPPQTSPNGYGSWEKETTFSFAKSAETPVIVLDPSPPLSNGSPSPPASPGLESPVIQPTDVAPDLAGVNGIHQNGNGDASGSAAANSASNSASNSGPIQSPTRTAADLPSSSVASSSSTTPEDRPRKTSTFRRVPRNGRAPLPSSPLAGGHSRTVSSSSMASSALRPSLPPSEHPSYTQQRPTSMLMDSRHRIQSLSSSPSTSERPPAVSSINDDTGSQNRRHSTPLNAQAVAASLASVVPPPRTSSLAAQNVTPPSTAPMSRVPSSIPSRQTTPAPTLVSTPSSPSTSTPPRQTSAPYRPGFQPKGVYRPRTDEFIAHRKAHAMSAGYASAERTKLERRLEKLVALHFPEEGKTSTGVGRRPGLAAANTNRRASSFFELDFKSILGGGGGKEDVRTAEQRITPWQDDSDVNKCPLCATNFHPLTNRKHHCRLCGQIICALPVKRPQRPQLCSVLFVVDPKTRNIEEVGEGVDYGVRKRRTGSVGGAKELQGEAAEEEKFLRGVRICSQCRPVLLRQQYQQQGIHVPTFVKLYEAFAILEKEIEDSLPQFQELILTLNHDSQPTKEASAARKRLLEAFAQYDSLAKRIRNLPTPNGKGSSQERVQIAVMTRANLFLQKNMFPLQSLPTPKHASAPAARSAVEEDDNASFIDPSSATAITLQPLLEQEALLETFVEEAKAQRKFEDAKTLRVNLGEIREEIQRVLAAEGLKGKRVRKGR</sequence>
<dbReference type="GO" id="GO:0008270">
    <property type="term" value="F:zinc ion binding"/>
    <property type="evidence" value="ECO:0007669"/>
    <property type="project" value="UniProtKB-KW"/>
</dbReference>
<dbReference type="PROSITE" id="PS50178">
    <property type="entry name" value="ZF_FYVE"/>
    <property type="match status" value="1"/>
</dbReference>
<feature type="compositionally biased region" description="Low complexity" evidence="5">
    <location>
        <begin position="322"/>
        <end position="347"/>
    </location>
</feature>